<keyword evidence="2" id="KW-0812">Transmembrane</keyword>
<comment type="caution">
    <text evidence="3">The sequence shown here is derived from an EMBL/GenBank/DDBJ whole genome shotgun (WGS) entry which is preliminary data.</text>
</comment>
<gene>
    <name evidence="3" type="ORF">GTH32_09150</name>
</gene>
<dbReference type="AlphaFoldDB" id="A0A7X5LL63"/>
<reference evidence="3 4" key="1">
    <citation type="submission" date="2020-01" db="EMBL/GenBank/DDBJ databases">
        <authorList>
            <person name="Chen J."/>
            <person name="Zhu S."/>
            <person name="Yang J."/>
        </authorList>
    </citation>
    <scope>NUCLEOTIDE SEQUENCE [LARGE SCALE GENOMIC DNA]</scope>
    <source>
        <strain evidence="3 4">345S023</strain>
    </source>
</reference>
<dbReference type="Gene3D" id="2.160.10.10">
    <property type="entry name" value="Hexapeptide repeat proteins"/>
    <property type="match status" value="1"/>
</dbReference>
<evidence type="ECO:0000313" key="4">
    <source>
        <dbReference type="Proteomes" id="UP000470213"/>
    </source>
</evidence>
<name>A0A7X5LL63_9ALTE</name>
<dbReference type="InterPro" id="IPR011004">
    <property type="entry name" value="Trimer_LpxA-like_sf"/>
</dbReference>
<dbReference type="GO" id="GO:0016746">
    <property type="term" value="F:acyltransferase activity"/>
    <property type="evidence" value="ECO:0007669"/>
    <property type="project" value="UniProtKB-KW"/>
</dbReference>
<dbReference type="Pfam" id="PF14602">
    <property type="entry name" value="Hexapep_2"/>
    <property type="match status" value="1"/>
</dbReference>
<sequence length="218" mass="23618">MMTTITHTHKPLSGRQVAKWGLLFISQLIMSPFIILCKIEEWLSAGKSESMFSMCTHFVALLPGMPGAFLRKGFYTLTLDFCSPDCHIGFGSLFSHRSVRVERYVYIGMYTIIGSASIGAHSLIGSRSSIISRNALHEMGEDGHWTAYSADSVSQTNIGENVWIGEGSTIAANIGDRSQIGSGSVVSSDIKSGILASGNPPRFIKKIEVPAAVRSETI</sequence>
<dbReference type="PANTHER" id="PTHR43300">
    <property type="entry name" value="ACETYLTRANSFERASE"/>
    <property type="match status" value="1"/>
</dbReference>
<accession>A0A7X5LL63</accession>
<evidence type="ECO:0000256" key="2">
    <source>
        <dbReference type="SAM" id="Phobius"/>
    </source>
</evidence>
<keyword evidence="3" id="KW-0012">Acyltransferase</keyword>
<dbReference type="PANTHER" id="PTHR43300:SF11">
    <property type="entry name" value="ACETYLTRANSFERASE RV3034C-RELATED"/>
    <property type="match status" value="1"/>
</dbReference>
<organism evidence="3 4">
    <name type="scientific">Alteromonas profundi</name>
    <dbReference type="NCBI Taxonomy" id="2696062"/>
    <lineage>
        <taxon>Bacteria</taxon>
        <taxon>Pseudomonadati</taxon>
        <taxon>Pseudomonadota</taxon>
        <taxon>Gammaproteobacteria</taxon>
        <taxon>Alteromonadales</taxon>
        <taxon>Alteromonadaceae</taxon>
        <taxon>Alteromonas/Salinimonas group</taxon>
        <taxon>Alteromonas</taxon>
    </lineage>
</organism>
<dbReference type="Proteomes" id="UP000470213">
    <property type="component" value="Unassembled WGS sequence"/>
</dbReference>
<dbReference type="InterPro" id="IPR050179">
    <property type="entry name" value="Trans_hexapeptide_repeat"/>
</dbReference>
<keyword evidence="3" id="KW-0808">Transferase</keyword>
<comment type="similarity">
    <text evidence="1">Belongs to the transferase hexapeptide repeat family.</text>
</comment>
<proteinExistence type="inferred from homology"/>
<dbReference type="RefSeq" id="WP_163084965.1">
    <property type="nucleotide sequence ID" value="NZ_JAAAWN010000010.1"/>
</dbReference>
<keyword evidence="2" id="KW-0472">Membrane</keyword>
<dbReference type="InterPro" id="IPR001451">
    <property type="entry name" value="Hexapep"/>
</dbReference>
<dbReference type="SUPFAM" id="SSF51161">
    <property type="entry name" value="Trimeric LpxA-like enzymes"/>
    <property type="match status" value="1"/>
</dbReference>
<keyword evidence="2" id="KW-1133">Transmembrane helix</keyword>
<feature type="transmembrane region" description="Helical" evidence="2">
    <location>
        <begin position="104"/>
        <end position="124"/>
    </location>
</feature>
<keyword evidence="4" id="KW-1185">Reference proteome</keyword>
<evidence type="ECO:0000313" key="3">
    <source>
        <dbReference type="EMBL" id="NDV91344.1"/>
    </source>
</evidence>
<dbReference type="EMBL" id="JAAAWN010000010">
    <property type="protein sequence ID" value="NDV91344.1"/>
    <property type="molecule type" value="Genomic_DNA"/>
</dbReference>
<evidence type="ECO:0000256" key="1">
    <source>
        <dbReference type="ARBA" id="ARBA00007274"/>
    </source>
</evidence>
<protein>
    <submittedName>
        <fullName evidence="3">Acyltransferase</fullName>
    </submittedName>
</protein>